<dbReference type="SMART" id="SM00345">
    <property type="entry name" value="HTH_GNTR"/>
    <property type="match status" value="1"/>
</dbReference>
<dbReference type="PROSITE" id="PS50949">
    <property type="entry name" value="HTH_GNTR"/>
    <property type="match status" value="1"/>
</dbReference>
<dbReference type="CDD" id="cd07377">
    <property type="entry name" value="WHTH_GntR"/>
    <property type="match status" value="1"/>
</dbReference>
<sequence>MSFEKIDRRETLPEKVSRIIKESILTGEMKGGDVLPTEPELEKQFGVSRAVIRDAVRMLKAQGLVEVKHGKGMYVSHSQIEAFTDALLTSLRRDQATVWDVEQFEQIYLPQVFGLAAESASTAEKREIRKKGENYLKAYADMFKLEQKSLTDKLPAAETEAKACFLDFMMAVFKATHNKMVELMGEVLISMRKWRTITDVDPDNDIVKLEKAAIENYISAVECSSRIEAAEKIEKLYRYSKELIDILKSSPIGTSPEIPGDILYSSYKI</sequence>
<dbReference type="AlphaFoldDB" id="A0A841RE67"/>
<evidence type="ECO:0000313" key="5">
    <source>
        <dbReference type="EMBL" id="MBB6480918.1"/>
    </source>
</evidence>
<gene>
    <name evidence="5" type="ORF">HNR50_002591</name>
</gene>
<evidence type="ECO:0000256" key="1">
    <source>
        <dbReference type="ARBA" id="ARBA00023015"/>
    </source>
</evidence>
<keyword evidence="2 5" id="KW-0238">DNA-binding</keyword>
<keyword evidence="3" id="KW-0804">Transcription</keyword>
<dbReference type="RefSeq" id="WP_184747162.1">
    <property type="nucleotide sequence ID" value="NZ_JACHGJ010000004.1"/>
</dbReference>
<evidence type="ECO:0000256" key="3">
    <source>
        <dbReference type="ARBA" id="ARBA00023163"/>
    </source>
</evidence>
<dbReference type="Pfam" id="PF00392">
    <property type="entry name" value="GntR"/>
    <property type="match status" value="1"/>
</dbReference>
<dbReference type="PANTHER" id="PTHR43537:SF5">
    <property type="entry name" value="UXU OPERON TRANSCRIPTIONAL REGULATOR"/>
    <property type="match status" value="1"/>
</dbReference>
<dbReference type="Gene3D" id="1.10.10.10">
    <property type="entry name" value="Winged helix-like DNA-binding domain superfamily/Winged helix DNA-binding domain"/>
    <property type="match status" value="1"/>
</dbReference>
<dbReference type="SUPFAM" id="SSF46785">
    <property type="entry name" value="Winged helix' DNA-binding domain"/>
    <property type="match status" value="1"/>
</dbReference>
<dbReference type="EMBL" id="JACHGJ010000004">
    <property type="protein sequence ID" value="MBB6480918.1"/>
    <property type="molecule type" value="Genomic_DNA"/>
</dbReference>
<name>A0A841RE67_9SPIO</name>
<organism evidence="5 6">
    <name type="scientific">Spirochaeta isovalerica</name>
    <dbReference type="NCBI Taxonomy" id="150"/>
    <lineage>
        <taxon>Bacteria</taxon>
        <taxon>Pseudomonadati</taxon>
        <taxon>Spirochaetota</taxon>
        <taxon>Spirochaetia</taxon>
        <taxon>Spirochaetales</taxon>
        <taxon>Spirochaetaceae</taxon>
        <taxon>Spirochaeta</taxon>
    </lineage>
</organism>
<evidence type="ECO:0000313" key="6">
    <source>
        <dbReference type="Proteomes" id="UP000587760"/>
    </source>
</evidence>
<dbReference type="GO" id="GO:0003677">
    <property type="term" value="F:DNA binding"/>
    <property type="evidence" value="ECO:0007669"/>
    <property type="project" value="UniProtKB-KW"/>
</dbReference>
<reference evidence="5 6" key="1">
    <citation type="submission" date="2020-08" db="EMBL/GenBank/DDBJ databases">
        <title>Genomic Encyclopedia of Type Strains, Phase IV (KMG-IV): sequencing the most valuable type-strain genomes for metagenomic binning, comparative biology and taxonomic classification.</title>
        <authorList>
            <person name="Goeker M."/>
        </authorList>
    </citation>
    <scope>NUCLEOTIDE SEQUENCE [LARGE SCALE GENOMIC DNA]</scope>
    <source>
        <strain evidence="5 6">DSM 2461</strain>
    </source>
</reference>
<evidence type="ECO:0000256" key="2">
    <source>
        <dbReference type="ARBA" id="ARBA00023125"/>
    </source>
</evidence>
<dbReference type="InterPro" id="IPR000524">
    <property type="entry name" value="Tscrpt_reg_HTH_GntR"/>
</dbReference>
<protein>
    <submittedName>
        <fullName evidence="5">DNA-binding FadR family transcriptional regulator</fullName>
    </submittedName>
</protein>
<dbReference type="PRINTS" id="PR00035">
    <property type="entry name" value="HTHGNTR"/>
</dbReference>
<feature type="domain" description="HTH gntR-type" evidence="4">
    <location>
        <begin position="10"/>
        <end position="78"/>
    </location>
</feature>
<accession>A0A841RE67</accession>
<dbReference type="Proteomes" id="UP000587760">
    <property type="component" value="Unassembled WGS sequence"/>
</dbReference>
<dbReference type="GO" id="GO:0003700">
    <property type="term" value="F:DNA-binding transcription factor activity"/>
    <property type="evidence" value="ECO:0007669"/>
    <property type="project" value="InterPro"/>
</dbReference>
<dbReference type="InterPro" id="IPR036390">
    <property type="entry name" value="WH_DNA-bd_sf"/>
</dbReference>
<evidence type="ECO:0000259" key="4">
    <source>
        <dbReference type="PROSITE" id="PS50949"/>
    </source>
</evidence>
<dbReference type="PANTHER" id="PTHR43537">
    <property type="entry name" value="TRANSCRIPTIONAL REGULATOR, GNTR FAMILY"/>
    <property type="match status" value="1"/>
</dbReference>
<keyword evidence="1" id="KW-0805">Transcription regulation</keyword>
<dbReference type="InterPro" id="IPR036388">
    <property type="entry name" value="WH-like_DNA-bd_sf"/>
</dbReference>
<comment type="caution">
    <text evidence="5">The sequence shown here is derived from an EMBL/GenBank/DDBJ whole genome shotgun (WGS) entry which is preliminary data.</text>
</comment>
<keyword evidence="6" id="KW-1185">Reference proteome</keyword>
<proteinExistence type="predicted"/>